<accession>A0AAD7XJR1</accession>
<dbReference type="Pfam" id="PF01612">
    <property type="entry name" value="DNA_pol_A_exo1"/>
    <property type="match status" value="1"/>
</dbReference>
<feature type="domain" description="3'-5' exonuclease" evidence="2">
    <location>
        <begin position="175"/>
        <end position="315"/>
    </location>
</feature>
<dbReference type="Proteomes" id="UP001230188">
    <property type="component" value="Unassembled WGS sequence"/>
</dbReference>
<organism evidence="3 4">
    <name type="scientific">Chrysophaeum taylorii</name>
    <dbReference type="NCBI Taxonomy" id="2483200"/>
    <lineage>
        <taxon>Eukaryota</taxon>
        <taxon>Sar</taxon>
        <taxon>Stramenopiles</taxon>
        <taxon>Ochrophyta</taxon>
        <taxon>Pelagophyceae</taxon>
        <taxon>Pelagomonadales</taxon>
        <taxon>Pelagomonadaceae</taxon>
        <taxon>Chrysophaeum</taxon>
    </lineage>
</organism>
<protein>
    <recommendedName>
        <fullName evidence="2">3'-5' exonuclease domain-containing protein</fullName>
    </recommendedName>
</protein>
<evidence type="ECO:0000313" key="4">
    <source>
        <dbReference type="Proteomes" id="UP001230188"/>
    </source>
</evidence>
<comment type="caution">
    <text evidence="3">The sequence shown here is derived from an EMBL/GenBank/DDBJ whole genome shotgun (WGS) entry which is preliminary data.</text>
</comment>
<dbReference type="InterPro" id="IPR036397">
    <property type="entry name" value="RNaseH_sf"/>
</dbReference>
<evidence type="ECO:0000313" key="3">
    <source>
        <dbReference type="EMBL" id="KAJ8600901.1"/>
    </source>
</evidence>
<evidence type="ECO:0000256" key="1">
    <source>
        <dbReference type="SAM" id="SignalP"/>
    </source>
</evidence>
<dbReference type="InterPro" id="IPR012337">
    <property type="entry name" value="RNaseH-like_sf"/>
</dbReference>
<dbReference type="GO" id="GO:0008408">
    <property type="term" value="F:3'-5' exonuclease activity"/>
    <property type="evidence" value="ECO:0007669"/>
    <property type="project" value="InterPro"/>
</dbReference>
<dbReference type="PANTHER" id="PTHR47765">
    <property type="entry name" value="3'-5' EXONUCLEASE DOMAIN-CONTAINING PROTEIN"/>
    <property type="match status" value="1"/>
</dbReference>
<evidence type="ECO:0000259" key="2">
    <source>
        <dbReference type="Pfam" id="PF01612"/>
    </source>
</evidence>
<feature type="signal peptide" evidence="1">
    <location>
        <begin position="1"/>
        <end position="17"/>
    </location>
</feature>
<keyword evidence="4" id="KW-1185">Reference proteome</keyword>
<dbReference type="GO" id="GO:0003676">
    <property type="term" value="F:nucleic acid binding"/>
    <property type="evidence" value="ECO:0007669"/>
    <property type="project" value="InterPro"/>
</dbReference>
<keyword evidence="1" id="KW-0732">Signal</keyword>
<reference evidence="3" key="1">
    <citation type="submission" date="2023-01" db="EMBL/GenBank/DDBJ databases">
        <title>Metagenome sequencing of chrysophaentin producing Chrysophaeum taylorii.</title>
        <authorList>
            <person name="Davison J."/>
            <person name="Bewley C."/>
        </authorList>
    </citation>
    <scope>NUCLEOTIDE SEQUENCE</scope>
    <source>
        <strain evidence="3">NIES-1699</strain>
    </source>
</reference>
<proteinExistence type="predicted"/>
<dbReference type="InterPro" id="IPR002562">
    <property type="entry name" value="3'-5'_exonuclease_dom"/>
</dbReference>
<dbReference type="InterPro" id="IPR052408">
    <property type="entry name" value="Exonuclease_MUT-7-like"/>
</dbReference>
<feature type="chain" id="PRO_5042062994" description="3'-5' exonuclease domain-containing protein" evidence="1">
    <location>
        <begin position="18"/>
        <end position="512"/>
    </location>
</feature>
<dbReference type="AlphaFoldDB" id="A0AAD7XJR1"/>
<dbReference type="EMBL" id="JAQMWT010000467">
    <property type="protein sequence ID" value="KAJ8600901.1"/>
    <property type="molecule type" value="Genomic_DNA"/>
</dbReference>
<name>A0AAD7XJR1_9STRA</name>
<dbReference type="GO" id="GO:0006139">
    <property type="term" value="P:nucleobase-containing compound metabolic process"/>
    <property type="evidence" value="ECO:0007669"/>
    <property type="project" value="InterPro"/>
</dbReference>
<gene>
    <name evidence="3" type="ORF">CTAYLR_010431</name>
</gene>
<sequence>MGCPMYVLLLLLRCDDALSPETTQVAIDASRSTLLACRVESKRQVARTLCFLSVAPATTTSGATWVWGRKRARVQLICGKSLETRLGAEGLAQTLKRVRVGSRLIVEAETRWKKRRYRLERWRQWWRGELDLRCISLEILPALDAAAAPLPKKKRYLALDPVCSVILVDAADTLATFDARCASLTPKSLVGLDAEWEDKVALIQVAIDDDVYVLDCAAKLEFDLSALGRATLVGFGLDTDVAKIREAGIPISVDRSIELRTHPRQSLSSLARDTLGLPLDKRLQRSRWGSRPLADEMLTYAALDARVLLEAYRAINDPRKISAKDIRAIAAAGKLPRARVGDLQLEGARHPKDLALLALDGAGVGDKVVVDYNRRSGLVRVRDASVCFVNFGPSSSRGKSDDHRKYPNALELRGDTLEITWWPPPGSGPDFVQTRLAAEPVLLFARVAKHPYVFCGRLAFSRHLPDDDPDPDPNPAGGVVLALLDTKPLLDRRSHSPVVANLLDRAAPPRPR</sequence>
<dbReference type="SUPFAM" id="SSF53098">
    <property type="entry name" value="Ribonuclease H-like"/>
    <property type="match status" value="1"/>
</dbReference>
<dbReference type="Gene3D" id="3.30.420.10">
    <property type="entry name" value="Ribonuclease H-like superfamily/Ribonuclease H"/>
    <property type="match status" value="1"/>
</dbReference>
<dbReference type="PANTHER" id="PTHR47765:SF2">
    <property type="entry name" value="EXONUCLEASE MUT-7 HOMOLOG"/>
    <property type="match status" value="1"/>
</dbReference>